<feature type="chain" id="PRO_5012613246" evidence="12">
    <location>
        <begin position="23"/>
        <end position="697"/>
    </location>
</feature>
<keyword evidence="6 12" id="KW-0732">Signal</keyword>
<dbReference type="InterPro" id="IPR013356">
    <property type="entry name" value="T2SS_GspD"/>
</dbReference>
<dbReference type="Pfam" id="PF21305">
    <property type="entry name" value="type_II_gspD_N0"/>
    <property type="match status" value="1"/>
</dbReference>
<dbReference type="Gene3D" id="3.30.1370.120">
    <property type="match status" value="3"/>
</dbReference>
<evidence type="ECO:0000259" key="14">
    <source>
        <dbReference type="Pfam" id="PF03958"/>
    </source>
</evidence>
<sequence length="697" mass="73727">MTALPLAIALALGMLLAAPASAQNANLDNTALGSIEAPQSTERYAVNFVDVEMQEFIRSIAQTLQLNVTIDPRVRGTVNVTSRAPVSRDELYQLMADELRLSGFTALRQGDGRLRVIPEQIARTQPVPVGIESTEGNEIATEIIETRHLDAQALATVLEPLIDPQVGALTPYPGGRALVVTDYRDNLVRLRRVAEDLDHQQAAETDVVTLQHADAESLASTLQSVVESEGDPRLQVAAAPRGNALVVMGDRQQRQRLSQLITGLDTPHQGNNGTEVIYLNHADAASVAEVLGGIGGIDRASATSTPGLEPVSAEAEGSNPPSRAVSTQRGQDGSTVAVHPATNAIVLRGSAGTLEAYRHIIQRLDIPRAQVAVEAIIAEITESRSQELGVQWLFQGSNGALASSSFGSPGINSVAEAQAAGDDTLLGALLSQFSGITAGVARLNGSGTDFAVLLNALQNDAETNLLSTPSLTTLDNTEASILVGQEVPFITGSTTVDNTNPFQTIQREDVGIKLNILPTISADDSIRLRIVQEVSSIDESIEASDVVTNKREIETTVLTQDGGIIVLGGLISDQGANGEQKVPVLGNIPVVGNLFRYSRDSNEKRNLMVFIRARVLRDSGPLHSVTADRYAQMRSLQQDAQLPSGQVLPALPQPASQTPSPQSGTGQSTTPAVHNAESAAIQALYPSGRERLGSLAQ</sequence>
<keyword evidence="3 10" id="KW-0813">Transport</keyword>
<evidence type="ECO:0000313" key="16">
    <source>
        <dbReference type="EMBL" id="GEN25699.1"/>
    </source>
</evidence>
<evidence type="ECO:0000256" key="11">
    <source>
        <dbReference type="SAM" id="MobiDB-lite"/>
    </source>
</evidence>
<reference evidence="17 18" key="1">
    <citation type="submission" date="2016-11" db="EMBL/GenBank/DDBJ databases">
        <authorList>
            <person name="Jaros S."/>
            <person name="Januszkiewicz K."/>
            <person name="Wedrychowicz H."/>
        </authorList>
    </citation>
    <scope>NUCLEOTIDE SEQUENCE [LARGE SCALE GENOMIC DNA]</scope>
    <source>
        <strain evidence="17 18">DSM 4740</strain>
    </source>
</reference>
<evidence type="ECO:0000256" key="3">
    <source>
        <dbReference type="ARBA" id="ARBA00022448"/>
    </source>
</evidence>
<dbReference type="PRINTS" id="PR01032">
    <property type="entry name" value="PHAGEIV"/>
</dbReference>
<dbReference type="Proteomes" id="UP000184123">
    <property type="component" value="Unassembled WGS sequence"/>
</dbReference>
<evidence type="ECO:0000313" key="19">
    <source>
        <dbReference type="Proteomes" id="UP000321726"/>
    </source>
</evidence>
<reference evidence="16 19" key="2">
    <citation type="submission" date="2019-07" db="EMBL/GenBank/DDBJ databases">
        <title>Whole genome shotgun sequence of Halomonas cupida NBRC 102219.</title>
        <authorList>
            <person name="Hosoyama A."/>
            <person name="Uohara A."/>
            <person name="Ohji S."/>
            <person name="Ichikawa N."/>
        </authorList>
    </citation>
    <scope>NUCLEOTIDE SEQUENCE [LARGE SCALE GENOMIC DNA]</scope>
    <source>
        <strain evidence="16 19">NBRC 102219</strain>
    </source>
</reference>
<evidence type="ECO:0000256" key="12">
    <source>
        <dbReference type="SAM" id="SignalP"/>
    </source>
</evidence>
<keyword evidence="19" id="KW-1185">Reference proteome</keyword>
<dbReference type="EMBL" id="FRCA01000016">
    <property type="protein sequence ID" value="SHM86807.1"/>
    <property type="molecule type" value="Genomic_DNA"/>
</dbReference>
<feature type="signal peptide" evidence="12">
    <location>
        <begin position="1"/>
        <end position="22"/>
    </location>
</feature>
<keyword evidence="5" id="KW-0812">Transmembrane</keyword>
<feature type="compositionally biased region" description="Low complexity" evidence="11">
    <location>
        <begin position="648"/>
        <end position="663"/>
    </location>
</feature>
<dbReference type="Pfam" id="PF03958">
    <property type="entry name" value="Secretin_N"/>
    <property type="match status" value="3"/>
</dbReference>
<feature type="region of interest" description="Disordered" evidence="11">
    <location>
        <begin position="301"/>
        <end position="335"/>
    </location>
</feature>
<dbReference type="GO" id="GO:0015627">
    <property type="term" value="C:type II protein secretion system complex"/>
    <property type="evidence" value="ECO:0007669"/>
    <property type="project" value="InterPro"/>
</dbReference>
<evidence type="ECO:0000256" key="9">
    <source>
        <dbReference type="ARBA" id="ARBA00023237"/>
    </source>
</evidence>
<dbReference type="Proteomes" id="UP000321726">
    <property type="component" value="Unassembled WGS sequence"/>
</dbReference>
<evidence type="ECO:0000313" key="18">
    <source>
        <dbReference type="Proteomes" id="UP000184123"/>
    </source>
</evidence>
<evidence type="ECO:0000256" key="1">
    <source>
        <dbReference type="ARBA" id="ARBA00004442"/>
    </source>
</evidence>
<feature type="compositionally biased region" description="Basic and acidic residues" evidence="11">
    <location>
        <begin position="688"/>
        <end position="697"/>
    </location>
</feature>
<keyword evidence="9" id="KW-0998">Cell outer membrane</keyword>
<evidence type="ECO:0000256" key="5">
    <source>
        <dbReference type="ARBA" id="ARBA00022692"/>
    </source>
</evidence>
<proteinExistence type="inferred from homology"/>
<feature type="domain" description="NolW-like" evidence="14">
    <location>
        <begin position="205"/>
        <end position="267"/>
    </location>
</feature>
<dbReference type="STRING" id="44933.SAMN05660971_04104"/>
<evidence type="ECO:0000313" key="17">
    <source>
        <dbReference type="EMBL" id="SHM86807.1"/>
    </source>
</evidence>
<dbReference type="AlphaFoldDB" id="A0A1M7M962"/>
<dbReference type="InterPro" id="IPR049371">
    <property type="entry name" value="GspD-like_N0"/>
</dbReference>
<keyword evidence="7" id="KW-0653">Protein transport</keyword>
<evidence type="ECO:0000256" key="4">
    <source>
        <dbReference type="ARBA" id="ARBA00022452"/>
    </source>
</evidence>
<feature type="region of interest" description="Disordered" evidence="11">
    <location>
        <begin position="646"/>
        <end position="697"/>
    </location>
</feature>
<dbReference type="NCBIfam" id="TIGR02517">
    <property type="entry name" value="type_II_gspD"/>
    <property type="match status" value="1"/>
</dbReference>
<evidence type="ECO:0000256" key="6">
    <source>
        <dbReference type="ARBA" id="ARBA00022729"/>
    </source>
</evidence>
<feature type="domain" description="NolW-like" evidence="14">
    <location>
        <begin position="274"/>
        <end position="370"/>
    </location>
</feature>
<dbReference type="PANTHER" id="PTHR30332">
    <property type="entry name" value="PROBABLE GENERAL SECRETION PATHWAY PROTEIN D"/>
    <property type="match status" value="1"/>
</dbReference>
<evidence type="ECO:0000256" key="8">
    <source>
        <dbReference type="ARBA" id="ARBA00023136"/>
    </source>
</evidence>
<evidence type="ECO:0000259" key="15">
    <source>
        <dbReference type="Pfam" id="PF21305"/>
    </source>
</evidence>
<evidence type="ECO:0000259" key="13">
    <source>
        <dbReference type="Pfam" id="PF00263"/>
    </source>
</evidence>
<feature type="compositionally biased region" description="Polar residues" evidence="11">
    <location>
        <begin position="319"/>
        <end position="334"/>
    </location>
</feature>
<feature type="domain" description="GspD-like N0" evidence="15">
    <location>
        <begin position="46"/>
        <end position="116"/>
    </location>
</feature>
<accession>A0A1M7M962</accession>
<keyword evidence="4" id="KW-1134">Transmembrane beta strand</keyword>
<evidence type="ECO:0000256" key="2">
    <source>
        <dbReference type="ARBA" id="ARBA00006980"/>
    </source>
</evidence>
<dbReference type="PANTHER" id="PTHR30332:SF24">
    <property type="entry name" value="SECRETIN GSPD-RELATED"/>
    <property type="match status" value="1"/>
</dbReference>
<dbReference type="InterPro" id="IPR005644">
    <property type="entry name" value="NolW-like"/>
</dbReference>
<keyword evidence="8" id="KW-0472">Membrane</keyword>
<dbReference type="InterPro" id="IPR004846">
    <property type="entry name" value="T2SS/T3SS_dom"/>
</dbReference>
<organism evidence="17 18">
    <name type="scientific">Halomonas cupida</name>
    <dbReference type="NCBI Taxonomy" id="44933"/>
    <lineage>
        <taxon>Bacteria</taxon>
        <taxon>Pseudomonadati</taxon>
        <taxon>Pseudomonadota</taxon>
        <taxon>Gammaproteobacteria</taxon>
        <taxon>Oceanospirillales</taxon>
        <taxon>Halomonadaceae</taxon>
        <taxon>Halomonas</taxon>
    </lineage>
</organism>
<name>A0A1M7M962_9GAMM</name>
<feature type="domain" description="Type II/III secretion system secretin-like" evidence="13">
    <location>
        <begin position="456"/>
        <end position="617"/>
    </location>
</feature>
<dbReference type="InterPro" id="IPR050810">
    <property type="entry name" value="Bact_Secretion_Sys_Channel"/>
</dbReference>
<dbReference type="OrthoDB" id="9775455at2"/>
<comment type="subcellular location">
    <subcellularLocation>
        <location evidence="1 10">Cell outer membrane</location>
    </subcellularLocation>
</comment>
<protein>
    <submittedName>
        <fullName evidence="17">General secretion pathway protein D</fullName>
    </submittedName>
    <submittedName>
        <fullName evidence="16">Type II secretion system protein GspD</fullName>
    </submittedName>
</protein>
<dbReference type="Pfam" id="PF00263">
    <property type="entry name" value="Secretin"/>
    <property type="match status" value="1"/>
</dbReference>
<dbReference type="GO" id="GO:0009279">
    <property type="term" value="C:cell outer membrane"/>
    <property type="evidence" value="ECO:0007669"/>
    <property type="project" value="UniProtKB-SubCell"/>
</dbReference>
<dbReference type="RefSeq" id="WP_073437081.1">
    <property type="nucleotide sequence ID" value="NZ_BJXU01000158.1"/>
</dbReference>
<dbReference type="PRINTS" id="PR00811">
    <property type="entry name" value="BCTERIALGSPD"/>
</dbReference>
<dbReference type="GO" id="GO:0015628">
    <property type="term" value="P:protein secretion by the type II secretion system"/>
    <property type="evidence" value="ECO:0007669"/>
    <property type="project" value="InterPro"/>
</dbReference>
<evidence type="ECO:0000256" key="10">
    <source>
        <dbReference type="RuleBase" id="RU004004"/>
    </source>
</evidence>
<dbReference type="InterPro" id="IPR038591">
    <property type="entry name" value="NolW-like_sf"/>
</dbReference>
<evidence type="ECO:0000256" key="7">
    <source>
        <dbReference type="ARBA" id="ARBA00022927"/>
    </source>
</evidence>
<dbReference type="InterPro" id="IPR001775">
    <property type="entry name" value="GspD/PilQ"/>
</dbReference>
<gene>
    <name evidence="16" type="primary">pulD</name>
    <name evidence="16" type="ORF">HCU01_36480</name>
    <name evidence="17" type="ORF">SAMN05660971_04104</name>
</gene>
<comment type="similarity">
    <text evidence="2">Belongs to the bacterial secretin family. GSP D subfamily.</text>
</comment>
<feature type="domain" description="NolW-like" evidence="14">
    <location>
        <begin position="141"/>
        <end position="202"/>
    </location>
</feature>
<dbReference type="EMBL" id="BJXU01000158">
    <property type="protein sequence ID" value="GEN25699.1"/>
    <property type="molecule type" value="Genomic_DNA"/>
</dbReference>